<feature type="transmembrane region" description="Helical" evidence="7">
    <location>
        <begin position="238"/>
        <end position="259"/>
    </location>
</feature>
<sequence length="536" mass="59729">MTRRTVLSADLKERHVNMMAFSACIGFGLFLQSGKVIYICGPGLAVVAFALAASVMWSVIACLGEMTALFPVQGPLFEFPGRFIDEAVGYATGWISWFAWTVIIGAEVLAVAQLWKFRFDPQYLMDIGYPESELGWSTEGYSPAVWVFLFLILIGLINLLPVRQYGQLEYIFGSIKIVFISGLIVFNVVLSALQKVPHANHFWTWNKPWGFASNSLVIHPSHDVDPGVVLKGEQGHFLSLWTGIAAGLFSFVGFETIAITAAENKDLEKHETIKLATKKTMLRITVLYLLATFAGGLNVPYDDPNLVNIQINSIRAGQNSVFVLAAVRNHLRGWPSVLNGFFIFSATTSGINALYNSSRLLHALASIPEAWPLWLQNSRRRLERTTSRGVPLGTVTVSWCFGLISFLAVKPFPAVVLGRITNNSVVSELISYAVICLSYIQFYHRIKAAAEDHTLENRAAFNRDDKQYPYRTHGQLFRAYYGLTFCILLILFNNWRAFVTPFSVPDFIASYIGVSLLSRSLLADAKALRRSLLSLL</sequence>
<organism evidence="9 10">
    <name type="scientific">Polyplosphaeria fusca</name>
    <dbReference type="NCBI Taxonomy" id="682080"/>
    <lineage>
        <taxon>Eukaryota</taxon>
        <taxon>Fungi</taxon>
        <taxon>Dikarya</taxon>
        <taxon>Ascomycota</taxon>
        <taxon>Pezizomycotina</taxon>
        <taxon>Dothideomycetes</taxon>
        <taxon>Pleosporomycetidae</taxon>
        <taxon>Pleosporales</taxon>
        <taxon>Tetraplosphaeriaceae</taxon>
        <taxon>Polyplosphaeria</taxon>
    </lineage>
</organism>
<name>A0A9P4QZH5_9PLEO</name>
<feature type="transmembrane region" description="Helical" evidence="7">
    <location>
        <begin position="389"/>
        <end position="409"/>
    </location>
</feature>
<evidence type="ECO:0000313" key="10">
    <source>
        <dbReference type="Proteomes" id="UP000799444"/>
    </source>
</evidence>
<keyword evidence="6 7" id="KW-0472">Membrane</keyword>
<evidence type="ECO:0000256" key="2">
    <source>
        <dbReference type="ARBA" id="ARBA00022448"/>
    </source>
</evidence>
<comment type="subcellular location">
    <subcellularLocation>
        <location evidence="1">Membrane</location>
        <topology evidence="1">Multi-pass membrane protein</topology>
    </subcellularLocation>
</comment>
<evidence type="ECO:0000256" key="7">
    <source>
        <dbReference type="SAM" id="Phobius"/>
    </source>
</evidence>
<evidence type="ECO:0000256" key="5">
    <source>
        <dbReference type="ARBA" id="ARBA00022989"/>
    </source>
</evidence>
<dbReference type="Gene3D" id="1.20.1740.10">
    <property type="entry name" value="Amino acid/polyamine transporter I"/>
    <property type="match status" value="1"/>
</dbReference>
<dbReference type="EMBL" id="ML996153">
    <property type="protein sequence ID" value="KAF2734032.1"/>
    <property type="molecule type" value="Genomic_DNA"/>
</dbReference>
<dbReference type="PROSITE" id="PS00218">
    <property type="entry name" value="AMINO_ACID_PERMEASE_1"/>
    <property type="match status" value="1"/>
</dbReference>
<keyword evidence="3 7" id="KW-0812">Transmembrane</keyword>
<feature type="transmembrane region" description="Helical" evidence="7">
    <location>
        <begin position="144"/>
        <end position="162"/>
    </location>
</feature>
<dbReference type="Proteomes" id="UP000799444">
    <property type="component" value="Unassembled WGS sequence"/>
</dbReference>
<evidence type="ECO:0000259" key="8">
    <source>
        <dbReference type="Pfam" id="PF00324"/>
    </source>
</evidence>
<dbReference type="PANTHER" id="PTHR43341:SF35">
    <property type="entry name" value="ACID TRANSPORTER, PUTATIVE-RELATED"/>
    <property type="match status" value="1"/>
</dbReference>
<feature type="transmembrane region" description="Helical" evidence="7">
    <location>
        <begin position="91"/>
        <end position="115"/>
    </location>
</feature>
<keyword evidence="5 7" id="KW-1133">Transmembrane helix</keyword>
<evidence type="ECO:0000313" key="9">
    <source>
        <dbReference type="EMBL" id="KAF2734032.1"/>
    </source>
</evidence>
<keyword evidence="2" id="KW-0813">Transport</keyword>
<keyword evidence="4" id="KW-0029">Amino-acid transport</keyword>
<dbReference type="PIRSF" id="PIRSF006060">
    <property type="entry name" value="AA_transporter"/>
    <property type="match status" value="1"/>
</dbReference>
<protein>
    <recommendedName>
        <fullName evidence="8">Amino acid permease/ SLC12A domain-containing protein</fullName>
    </recommendedName>
</protein>
<keyword evidence="10" id="KW-1185">Reference proteome</keyword>
<gene>
    <name evidence="9" type="ORF">EJ04DRAFT_512799</name>
</gene>
<feature type="transmembrane region" description="Helical" evidence="7">
    <location>
        <begin position="45"/>
        <end position="70"/>
    </location>
</feature>
<feature type="domain" description="Amino acid permease/ SLC12A" evidence="8">
    <location>
        <begin position="15"/>
        <end position="517"/>
    </location>
</feature>
<dbReference type="GO" id="GO:0015171">
    <property type="term" value="F:amino acid transmembrane transporter activity"/>
    <property type="evidence" value="ECO:0007669"/>
    <property type="project" value="TreeGrafter"/>
</dbReference>
<feature type="transmembrane region" description="Helical" evidence="7">
    <location>
        <begin position="174"/>
        <end position="193"/>
    </location>
</feature>
<evidence type="ECO:0000256" key="3">
    <source>
        <dbReference type="ARBA" id="ARBA00022692"/>
    </source>
</evidence>
<comment type="caution">
    <text evidence="9">The sequence shown here is derived from an EMBL/GenBank/DDBJ whole genome shotgun (WGS) entry which is preliminary data.</text>
</comment>
<dbReference type="AlphaFoldDB" id="A0A9P4QZH5"/>
<proteinExistence type="predicted"/>
<dbReference type="InterPro" id="IPR050524">
    <property type="entry name" value="APC_YAT"/>
</dbReference>
<evidence type="ECO:0000256" key="6">
    <source>
        <dbReference type="ARBA" id="ARBA00023136"/>
    </source>
</evidence>
<reference evidence="9" key="1">
    <citation type="journal article" date="2020" name="Stud. Mycol.">
        <title>101 Dothideomycetes genomes: a test case for predicting lifestyles and emergence of pathogens.</title>
        <authorList>
            <person name="Haridas S."/>
            <person name="Albert R."/>
            <person name="Binder M."/>
            <person name="Bloem J."/>
            <person name="Labutti K."/>
            <person name="Salamov A."/>
            <person name="Andreopoulos B."/>
            <person name="Baker S."/>
            <person name="Barry K."/>
            <person name="Bills G."/>
            <person name="Bluhm B."/>
            <person name="Cannon C."/>
            <person name="Castanera R."/>
            <person name="Culley D."/>
            <person name="Daum C."/>
            <person name="Ezra D."/>
            <person name="Gonzalez J."/>
            <person name="Henrissat B."/>
            <person name="Kuo A."/>
            <person name="Liang C."/>
            <person name="Lipzen A."/>
            <person name="Lutzoni F."/>
            <person name="Magnuson J."/>
            <person name="Mondo S."/>
            <person name="Nolan M."/>
            <person name="Ohm R."/>
            <person name="Pangilinan J."/>
            <person name="Park H.-J."/>
            <person name="Ramirez L."/>
            <person name="Alfaro M."/>
            <person name="Sun H."/>
            <person name="Tritt A."/>
            <person name="Yoshinaga Y."/>
            <person name="Zwiers L.-H."/>
            <person name="Turgeon B."/>
            <person name="Goodwin S."/>
            <person name="Spatafora J."/>
            <person name="Crous P."/>
            <person name="Grigoriev I."/>
        </authorList>
    </citation>
    <scope>NUCLEOTIDE SEQUENCE</scope>
    <source>
        <strain evidence="9">CBS 125425</strain>
    </source>
</reference>
<dbReference type="GO" id="GO:0016020">
    <property type="term" value="C:membrane"/>
    <property type="evidence" value="ECO:0007669"/>
    <property type="project" value="UniProtKB-SubCell"/>
</dbReference>
<feature type="transmembrane region" description="Helical" evidence="7">
    <location>
        <begin position="429"/>
        <end position="446"/>
    </location>
</feature>
<dbReference type="OrthoDB" id="3900342at2759"/>
<accession>A0A9P4QZH5</accession>
<evidence type="ECO:0000256" key="1">
    <source>
        <dbReference type="ARBA" id="ARBA00004141"/>
    </source>
</evidence>
<feature type="transmembrane region" description="Helical" evidence="7">
    <location>
        <begin position="280"/>
        <end position="299"/>
    </location>
</feature>
<dbReference type="Pfam" id="PF00324">
    <property type="entry name" value="AA_permease"/>
    <property type="match status" value="1"/>
</dbReference>
<feature type="transmembrane region" description="Helical" evidence="7">
    <location>
        <begin position="476"/>
        <end position="495"/>
    </location>
</feature>
<feature type="transmembrane region" description="Helical" evidence="7">
    <location>
        <begin position="20"/>
        <end position="39"/>
    </location>
</feature>
<evidence type="ECO:0000256" key="4">
    <source>
        <dbReference type="ARBA" id="ARBA00022970"/>
    </source>
</evidence>
<dbReference type="InterPro" id="IPR004840">
    <property type="entry name" value="Amino_acid_permease_CS"/>
</dbReference>
<dbReference type="PANTHER" id="PTHR43341">
    <property type="entry name" value="AMINO ACID PERMEASE"/>
    <property type="match status" value="1"/>
</dbReference>
<feature type="transmembrane region" description="Helical" evidence="7">
    <location>
        <begin position="337"/>
        <end position="355"/>
    </location>
</feature>
<dbReference type="InterPro" id="IPR004841">
    <property type="entry name" value="AA-permease/SLC12A_dom"/>
</dbReference>